<feature type="non-terminal residue" evidence="2">
    <location>
        <position position="121"/>
    </location>
</feature>
<feature type="compositionally biased region" description="Basic and acidic residues" evidence="1">
    <location>
        <begin position="46"/>
        <end position="58"/>
    </location>
</feature>
<sequence>VGSTNPQNNNKDALVDGKEHDVDTQKSESAFLHSSSSSAQTKKQVNKTERENKGKSHVESFTGSRDLNAEFDECSNKSNNGVNAASSTVPTVGHNFINSTNTFSAAGPSNTTVSLTYENLL</sequence>
<feature type="compositionally biased region" description="Polar residues" evidence="1">
    <location>
        <begin position="76"/>
        <end position="86"/>
    </location>
</feature>
<protein>
    <submittedName>
        <fullName evidence="2">Uncharacterized protein</fullName>
    </submittedName>
</protein>
<dbReference type="AlphaFoldDB" id="A0A699WWB5"/>
<dbReference type="EMBL" id="BKCJ011748483">
    <property type="protein sequence ID" value="GFD49838.1"/>
    <property type="molecule type" value="Genomic_DNA"/>
</dbReference>
<evidence type="ECO:0000256" key="1">
    <source>
        <dbReference type="SAM" id="MobiDB-lite"/>
    </source>
</evidence>
<feature type="region of interest" description="Disordered" evidence="1">
    <location>
        <begin position="1"/>
        <end position="86"/>
    </location>
</feature>
<feature type="compositionally biased region" description="Polar residues" evidence="1">
    <location>
        <begin position="1"/>
        <end position="11"/>
    </location>
</feature>
<gene>
    <name evidence="2" type="ORF">Tci_921807</name>
</gene>
<name>A0A699WWB5_TANCI</name>
<comment type="caution">
    <text evidence="2">The sequence shown here is derived from an EMBL/GenBank/DDBJ whole genome shotgun (WGS) entry which is preliminary data.</text>
</comment>
<feature type="compositionally biased region" description="Low complexity" evidence="1">
    <location>
        <begin position="27"/>
        <end position="38"/>
    </location>
</feature>
<organism evidence="2">
    <name type="scientific">Tanacetum cinerariifolium</name>
    <name type="common">Dalmatian daisy</name>
    <name type="synonym">Chrysanthemum cinerariifolium</name>
    <dbReference type="NCBI Taxonomy" id="118510"/>
    <lineage>
        <taxon>Eukaryota</taxon>
        <taxon>Viridiplantae</taxon>
        <taxon>Streptophyta</taxon>
        <taxon>Embryophyta</taxon>
        <taxon>Tracheophyta</taxon>
        <taxon>Spermatophyta</taxon>
        <taxon>Magnoliopsida</taxon>
        <taxon>eudicotyledons</taxon>
        <taxon>Gunneridae</taxon>
        <taxon>Pentapetalae</taxon>
        <taxon>asterids</taxon>
        <taxon>campanulids</taxon>
        <taxon>Asterales</taxon>
        <taxon>Asteraceae</taxon>
        <taxon>Asteroideae</taxon>
        <taxon>Anthemideae</taxon>
        <taxon>Anthemidinae</taxon>
        <taxon>Tanacetum</taxon>
    </lineage>
</organism>
<feature type="compositionally biased region" description="Basic and acidic residues" evidence="1">
    <location>
        <begin position="13"/>
        <end position="26"/>
    </location>
</feature>
<accession>A0A699WWB5</accession>
<evidence type="ECO:0000313" key="2">
    <source>
        <dbReference type="EMBL" id="GFD49838.1"/>
    </source>
</evidence>
<feature type="non-terminal residue" evidence="2">
    <location>
        <position position="1"/>
    </location>
</feature>
<proteinExistence type="predicted"/>
<reference evidence="2" key="1">
    <citation type="journal article" date="2019" name="Sci. Rep.">
        <title>Draft genome of Tanacetum cinerariifolium, the natural source of mosquito coil.</title>
        <authorList>
            <person name="Yamashiro T."/>
            <person name="Shiraishi A."/>
            <person name="Satake H."/>
            <person name="Nakayama K."/>
        </authorList>
    </citation>
    <scope>NUCLEOTIDE SEQUENCE</scope>
</reference>